<dbReference type="AlphaFoldDB" id="A0ABD3GHA6"/>
<dbReference type="Proteomes" id="UP001633002">
    <property type="component" value="Unassembled WGS sequence"/>
</dbReference>
<organism evidence="2 3">
    <name type="scientific">Riccia sorocarpa</name>
    <dbReference type="NCBI Taxonomy" id="122646"/>
    <lineage>
        <taxon>Eukaryota</taxon>
        <taxon>Viridiplantae</taxon>
        <taxon>Streptophyta</taxon>
        <taxon>Embryophyta</taxon>
        <taxon>Marchantiophyta</taxon>
        <taxon>Marchantiopsida</taxon>
        <taxon>Marchantiidae</taxon>
        <taxon>Marchantiales</taxon>
        <taxon>Ricciaceae</taxon>
        <taxon>Riccia</taxon>
    </lineage>
</organism>
<dbReference type="EMBL" id="JBJQOH010000007">
    <property type="protein sequence ID" value="KAL3677834.1"/>
    <property type="molecule type" value="Genomic_DNA"/>
</dbReference>
<evidence type="ECO:0000256" key="1">
    <source>
        <dbReference type="SAM" id="MobiDB-lite"/>
    </source>
</evidence>
<comment type="caution">
    <text evidence="2">The sequence shown here is derived from an EMBL/GenBank/DDBJ whole genome shotgun (WGS) entry which is preliminary data.</text>
</comment>
<evidence type="ECO:0000313" key="2">
    <source>
        <dbReference type="EMBL" id="KAL3677834.1"/>
    </source>
</evidence>
<keyword evidence="3" id="KW-1185">Reference proteome</keyword>
<evidence type="ECO:0000313" key="3">
    <source>
        <dbReference type="Proteomes" id="UP001633002"/>
    </source>
</evidence>
<gene>
    <name evidence="2" type="ORF">R1sor_020790</name>
</gene>
<proteinExistence type="predicted"/>
<feature type="region of interest" description="Disordered" evidence="1">
    <location>
        <begin position="232"/>
        <end position="290"/>
    </location>
</feature>
<name>A0ABD3GHA6_9MARC</name>
<reference evidence="2 3" key="1">
    <citation type="submission" date="2024-09" db="EMBL/GenBank/DDBJ databases">
        <title>Chromosome-scale assembly of Riccia sorocarpa.</title>
        <authorList>
            <person name="Paukszto L."/>
        </authorList>
    </citation>
    <scope>NUCLEOTIDE SEQUENCE [LARGE SCALE GENOMIC DNA]</scope>
    <source>
        <strain evidence="2">LP-2024</strain>
        <tissue evidence="2">Aerial parts of the thallus</tissue>
    </source>
</reference>
<accession>A0ABD3GHA6</accession>
<evidence type="ECO:0008006" key="4">
    <source>
        <dbReference type="Google" id="ProtNLM"/>
    </source>
</evidence>
<sequence length="310" mass="36421">MTQTPTQKPITEAAGWSWENQGDIPFSCRRTTKKWTQALREKRDLVEELNRRWSVVNSPRQWKHRWKVIWNTRCFERVRFWIWRLVHRGFFTGCREFKMGVASRTCEGCDEDLETLENLWWSCRKVYTRKWQVLSMVSEGEDKAAPDHLLGFIDYTLITKKCRNGKVKVLSAYLEREKQYDLQREVDQMPIRGILKIACDELEAESILSGSLPTTTISQGQTRRARNDFLQRPEEDRETCRVSMDGDEQRDETRDGARERTRAGQAIQTSQPESREVEGRLGPTGHVSPWTDPRGNVVELWIRSLNIQVE</sequence>
<protein>
    <recommendedName>
        <fullName evidence="4">Reverse transcriptase zinc-binding domain-containing protein</fullName>
    </recommendedName>
</protein>
<feature type="compositionally biased region" description="Basic and acidic residues" evidence="1">
    <location>
        <begin position="251"/>
        <end position="262"/>
    </location>
</feature>